<protein>
    <recommendedName>
        <fullName evidence="3">YceI-like domain protein</fullName>
    </recommendedName>
</protein>
<accession>A0A199XMQ2</accession>
<evidence type="ECO:0000313" key="1">
    <source>
        <dbReference type="EMBL" id="OAZ03008.1"/>
    </source>
</evidence>
<dbReference type="Gene3D" id="2.40.128.110">
    <property type="entry name" value="Lipid/polyisoprenoid-binding, YceI-like"/>
    <property type="match status" value="1"/>
</dbReference>
<organism evidence="1 2">
    <name type="scientific">Flavobacterium succinicans</name>
    <dbReference type="NCBI Taxonomy" id="29536"/>
    <lineage>
        <taxon>Bacteria</taxon>
        <taxon>Pseudomonadati</taxon>
        <taxon>Bacteroidota</taxon>
        <taxon>Flavobacteriia</taxon>
        <taxon>Flavobacteriales</taxon>
        <taxon>Flavobacteriaceae</taxon>
        <taxon>Flavobacterium</taxon>
    </lineage>
</organism>
<sequence>MNNKLIIGFLGIALLYILGSASPNCHSSESNLIINKIEINITGLSTVGKYKCSTTFIKKDTIVLNVDNKNCIKAEIPMVKFDCGNRIMTKDLQATVKTTEFPSSFVNISDIKAYGNHYKCNLNFLITNKTLRYKDFILTKDNSKLQGAIALNFSDIGLVPPVKMGGLIKVKNQIEVKFDLFYK</sequence>
<dbReference type="RefSeq" id="WP_064716426.1">
    <property type="nucleotide sequence ID" value="NZ_JMTM01000070.1"/>
</dbReference>
<keyword evidence="2" id="KW-1185">Reference proteome</keyword>
<dbReference type="EMBL" id="JMTM01000070">
    <property type="protein sequence ID" value="OAZ03008.1"/>
    <property type="molecule type" value="Genomic_DNA"/>
</dbReference>
<evidence type="ECO:0008006" key="3">
    <source>
        <dbReference type="Google" id="ProtNLM"/>
    </source>
</evidence>
<comment type="caution">
    <text evidence="1">The sequence shown here is derived from an EMBL/GenBank/DDBJ whole genome shotgun (WGS) entry which is preliminary data.</text>
</comment>
<dbReference type="InterPro" id="IPR036761">
    <property type="entry name" value="TTHA0802/YceI-like_sf"/>
</dbReference>
<dbReference type="OrthoDB" id="1121590at2"/>
<proteinExistence type="predicted"/>
<dbReference type="AlphaFoldDB" id="A0A199XMQ2"/>
<evidence type="ECO:0000313" key="2">
    <source>
        <dbReference type="Proteomes" id="UP000093807"/>
    </source>
</evidence>
<dbReference type="Proteomes" id="UP000093807">
    <property type="component" value="Unassembled WGS sequence"/>
</dbReference>
<reference evidence="1 2" key="1">
    <citation type="submission" date="2016-06" db="EMBL/GenBank/DDBJ databases">
        <title>Draft genome sequence of Flavobacterium succinicans strain DD5b.</title>
        <authorList>
            <person name="Poehlein A."/>
            <person name="Daniel R."/>
            <person name="Simeonova D.D."/>
        </authorList>
    </citation>
    <scope>NUCLEOTIDE SEQUENCE [LARGE SCALE GENOMIC DNA]</scope>
    <source>
        <strain evidence="1 2">DD5b</strain>
    </source>
</reference>
<dbReference type="PATRIC" id="fig|29536.5.peg.2779"/>
<gene>
    <name evidence="1" type="ORF">FLB_26820</name>
</gene>
<name>A0A199XMQ2_9FLAO</name>